<dbReference type="GO" id="GO:0008757">
    <property type="term" value="F:S-adenosylmethionine-dependent methyltransferase activity"/>
    <property type="evidence" value="ECO:0007669"/>
    <property type="project" value="InterPro"/>
</dbReference>
<dbReference type="InterPro" id="IPR029063">
    <property type="entry name" value="SAM-dependent_MTases_sf"/>
</dbReference>
<dbReference type="InterPro" id="IPR008854">
    <property type="entry name" value="TPMT"/>
</dbReference>
<keyword evidence="2 5" id="KW-0489">Methyltransferase</keyword>
<dbReference type="SUPFAM" id="SSF53335">
    <property type="entry name" value="S-adenosyl-L-methionine-dependent methyltransferases"/>
    <property type="match status" value="1"/>
</dbReference>
<keyword evidence="1" id="KW-0597">Phosphoprotein</keyword>
<evidence type="ECO:0000256" key="1">
    <source>
        <dbReference type="ARBA" id="ARBA00022553"/>
    </source>
</evidence>
<keyword evidence="3 5" id="KW-0808">Transferase</keyword>
<evidence type="ECO:0000313" key="5">
    <source>
        <dbReference type="EMBL" id="SHI44965.1"/>
    </source>
</evidence>
<dbReference type="Gene3D" id="3.40.50.150">
    <property type="entry name" value="Vaccinia Virus protein VP39"/>
    <property type="match status" value="1"/>
</dbReference>
<keyword evidence="4" id="KW-0949">S-adenosyl-L-methionine</keyword>
<dbReference type="Proteomes" id="UP000184232">
    <property type="component" value="Unassembled WGS sequence"/>
</dbReference>
<sequence length="192" mass="22582">MKLNKEYWEARYLNNETGWDAGSITTPLKDYIDQLTDKSIRILIPGAGNGYEFDYLVSEGFYNVWVIDIAQQPLENLKQRNPKFENHFIHKNFFELEDSFDLIIEQTFFCALNPVLRKEYVVKMYELLTEKGKISGLLFDFPLTEVGPPFGGSKEEYLDLFGELFKIKKLENSYNSIKPREGKELFFIFEKK</sequence>
<dbReference type="AlphaFoldDB" id="A0A1M6B8C5"/>
<evidence type="ECO:0000256" key="2">
    <source>
        <dbReference type="ARBA" id="ARBA00022603"/>
    </source>
</evidence>
<proteinExistence type="predicted"/>
<dbReference type="EMBL" id="FQZH01000001">
    <property type="protein sequence ID" value="SHI44965.1"/>
    <property type="molecule type" value="Genomic_DNA"/>
</dbReference>
<dbReference type="PROSITE" id="PS51585">
    <property type="entry name" value="SAM_MT_TPMT"/>
    <property type="match status" value="1"/>
</dbReference>
<dbReference type="GO" id="GO:0032259">
    <property type="term" value="P:methylation"/>
    <property type="evidence" value="ECO:0007669"/>
    <property type="project" value="UniProtKB-KW"/>
</dbReference>
<dbReference type="CDD" id="cd02440">
    <property type="entry name" value="AdoMet_MTases"/>
    <property type="match status" value="1"/>
</dbReference>
<reference evidence="5 6" key="1">
    <citation type="submission" date="2016-11" db="EMBL/GenBank/DDBJ databases">
        <authorList>
            <person name="Jaros S."/>
            <person name="Januszkiewicz K."/>
            <person name="Wedrychowicz H."/>
        </authorList>
    </citation>
    <scope>NUCLEOTIDE SEQUENCE [LARGE SCALE GENOMIC DNA]</scope>
    <source>
        <strain evidence="5 6">DSM 22807</strain>
    </source>
</reference>
<evidence type="ECO:0000256" key="3">
    <source>
        <dbReference type="ARBA" id="ARBA00022679"/>
    </source>
</evidence>
<dbReference type="RefSeq" id="WP_072780284.1">
    <property type="nucleotide sequence ID" value="NZ_CP045292.1"/>
</dbReference>
<dbReference type="STRING" id="683124.SAMN05444337_0027"/>
<protein>
    <submittedName>
        <fullName evidence="5">Thiopurine S-methyltransferase (TPMT)</fullName>
    </submittedName>
</protein>
<gene>
    <name evidence="5" type="ORF">SAMN05444337_0027</name>
</gene>
<name>A0A1M6B8C5_9FLAO</name>
<dbReference type="PANTHER" id="PTHR32183">
    <property type="match status" value="1"/>
</dbReference>
<evidence type="ECO:0000313" key="6">
    <source>
        <dbReference type="Proteomes" id="UP000184232"/>
    </source>
</evidence>
<dbReference type="PANTHER" id="PTHR32183:SF6">
    <property type="entry name" value="CYSTEINE SULFINATE DESULFINASE_CYSTEINE DESULFURASE AND RELATED ENZYMES"/>
    <property type="match status" value="1"/>
</dbReference>
<keyword evidence="6" id="KW-1185">Reference proteome</keyword>
<evidence type="ECO:0000256" key="4">
    <source>
        <dbReference type="ARBA" id="ARBA00022691"/>
    </source>
</evidence>
<dbReference type="OrthoDB" id="9778208at2"/>
<accession>A0A1M6B8C5</accession>
<dbReference type="Pfam" id="PF05724">
    <property type="entry name" value="TPMT"/>
    <property type="match status" value="1"/>
</dbReference>
<organism evidence="5 6">
    <name type="scientific">Flavobacterium haoranii</name>
    <dbReference type="NCBI Taxonomy" id="683124"/>
    <lineage>
        <taxon>Bacteria</taxon>
        <taxon>Pseudomonadati</taxon>
        <taxon>Bacteroidota</taxon>
        <taxon>Flavobacteriia</taxon>
        <taxon>Flavobacteriales</taxon>
        <taxon>Flavobacteriaceae</taxon>
        <taxon>Flavobacterium</taxon>
    </lineage>
</organism>